<dbReference type="InterPro" id="IPR046373">
    <property type="entry name" value="Acyl-CoA_Oxase/DH_mid-dom_sf"/>
</dbReference>
<keyword evidence="5" id="KW-0560">Oxidoreductase</keyword>
<evidence type="ECO:0000259" key="9">
    <source>
        <dbReference type="Pfam" id="PF12806"/>
    </source>
</evidence>
<evidence type="ECO:0000256" key="3">
    <source>
        <dbReference type="ARBA" id="ARBA00022630"/>
    </source>
</evidence>
<proteinExistence type="inferred from homology"/>
<dbReference type="Gene3D" id="1.20.140.10">
    <property type="entry name" value="Butyryl-CoA Dehydrogenase, subunit A, domain 3"/>
    <property type="match status" value="1"/>
</dbReference>
<evidence type="ECO:0000256" key="4">
    <source>
        <dbReference type="ARBA" id="ARBA00022827"/>
    </source>
</evidence>
<evidence type="ECO:0000256" key="1">
    <source>
        <dbReference type="ARBA" id="ARBA00001974"/>
    </source>
</evidence>
<evidence type="ECO:0000256" key="5">
    <source>
        <dbReference type="ARBA" id="ARBA00023002"/>
    </source>
</evidence>
<reference evidence="10 11" key="1">
    <citation type="submission" date="2020-05" db="EMBL/GenBank/DDBJ databases">
        <title>Aquincola sp. isolate from soil.</title>
        <authorList>
            <person name="Han J."/>
            <person name="Kim D.-U."/>
        </authorList>
    </citation>
    <scope>NUCLEOTIDE SEQUENCE [LARGE SCALE GENOMIC DNA]</scope>
    <source>
        <strain evidence="10 11">S2</strain>
    </source>
</reference>
<dbReference type="InterPro" id="IPR009100">
    <property type="entry name" value="AcylCoA_DH/oxidase_NM_dom_sf"/>
</dbReference>
<evidence type="ECO:0000259" key="7">
    <source>
        <dbReference type="Pfam" id="PF02770"/>
    </source>
</evidence>
<feature type="domain" description="Acyl-CoA dehydrogenase/oxidase C-terminal" evidence="6">
    <location>
        <begin position="286"/>
        <end position="450"/>
    </location>
</feature>
<evidence type="ECO:0000313" key="11">
    <source>
        <dbReference type="Proteomes" id="UP000737171"/>
    </source>
</evidence>
<organism evidence="10 11">
    <name type="scientific">Pseudaquabacterium terrae</name>
    <dbReference type="NCBI Taxonomy" id="2732868"/>
    <lineage>
        <taxon>Bacteria</taxon>
        <taxon>Pseudomonadati</taxon>
        <taxon>Pseudomonadota</taxon>
        <taxon>Betaproteobacteria</taxon>
        <taxon>Burkholderiales</taxon>
        <taxon>Sphaerotilaceae</taxon>
        <taxon>Pseudaquabacterium</taxon>
    </lineage>
</organism>
<dbReference type="InterPro" id="IPR006091">
    <property type="entry name" value="Acyl-CoA_Oxase/DH_mid-dom"/>
</dbReference>
<sequence>MNADTYTAPIADMRFVLTHLVDLHRVLDLPGLRDCSADVVDAVLQQAGRFASEVFAPLNVVGDRIGAQLDKHRVRMPPGFREAYRKYIDAGWCSLSVETEHGGQGLPRVVSSAVGEMWKSANLAFSANLMLTTGAMEALIAHASTDQLKRYLPRMLTGEWTGAMNLTEPQAGSDLSVIRTRAVPQADGKYRLHGQKCFITYADHDMADNVVHLVLARLPDAPAGVKGISLFLLANRQVQADGSLGPQNDVKVLALEKKLGQHASPTCVLMHGESEGALGELVGAPGAGLTCMFVMMNDARLQVALEGVGVGERAYQHALAYARLRVQGRAAGTAAPAAIAQHPDVRRMLMWMKAQNEAMRAVAYVAASWLDIAKRDPSTEQRREYQDRVDLMIPVLKGWMTETGAEVACLGIQIHGGAGFVEETGAAQFYRDVRASSIYEGTTGIQASDLIGRKLGRTPGPEAIRGLLREMRATAQELANPRGADIVAVRGSLLSVIEALSSSTEAIIACAADEPQGVLAVSVPFLKLVGIAMGAWQMARAAGVAERLLSSGEGDSSFLREKIATARFYAEHISPQAGALAVTVEAGRSSPLAIDFCA</sequence>
<keyword evidence="3" id="KW-0285">Flavoprotein</keyword>
<feature type="domain" description="Acyl-CoA dehydrogenase/oxidase N-terminal" evidence="8">
    <location>
        <begin position="46"/>
        <end position="159"/>
    </location>
</feature>
<protein>
    <submittedName>
        <fullName evidence="10">Acyl-CoA dehydrogenase</fullName>
    </submittedName>
</protein>
<dbReference type="PANTHER" id="PTHR42803:SF1">
    <property type="entry name" value="BROAD-SPECIFICITY LINEAR ACYL-COA DEHYDROGENASE FADE5"/>
    <property type="match status" value="1"/>
</dbReference>
<dbReference type="InterPro" id="IPR037069">
    <property type="entry name" value="AcylCoA_DH/ox_N_sf"/>
</dbReference>
<keyword evidence="11" id="KW-1185">Reference proteome</keyword>
<dbReference type="Gene3D" id="2.40.110.10">
    <property type="entry name" value="Butyryl-CoA Dehydrogenase, subunit A, domain 2"/>
    <property type="match status" value="1"/>
</dbReference>
<dbReference type="Pfam" id="PF02770">
    <property type="entry name" value="Acyl-CoA_dh_M"/>
    <property type="match status" value="1"/>
</dbReference>
<keyword evidence="4" id="KW-0274">FAD</keyword>
<dbReference type="InterPro" id="IPR036250">
    <property type="entry name" value="AcylCo_DH-like_C"/>
</dbReference>
<dbReference type="Proteomes" id="UP000737171">
    <property type="component" value="Unassembled WGS sequence"/>
</dbReference>
<dbReference type="EMBL" id="JABRWJ010000011">
    <property type="protein sequence ID" value="NRF71337.1"/>
    <property type="molecule type" value="Genomic_DNA"/>
</dbReference>
<dbReference type="PANTHER" id="PTHR42803">
    <property type="entry name" value="ACYL-COA DEHYDROGENASE"/>
    <property type="match status" value="1"/>
</dbReference>
<name>A0ABX2ERS2_9BURK</name>
<feature type="domain" description="Acyl-CoA oxidase/dehydrogenase middle" evidence="7">
    <location>
        <begin position="163"/>
        <end position="268"/>
    </location>
</feature>
<gene>
    <name evidence="10" type="ORF">HLB44_30565</name>
</gene>
<dbReference type="Pfam" id="PF00441">
    <property type="entry name" value="Acyl-CoA_dh_1"/>
    <property type="match status" value="1"/>
</dbReference>
<feature type="domain" description="Acetyl-CoA dehydrogenase-like C-terminal" evidence="9">
    <location>
        <begin position="468"/>
        <end position="594"/>
    </location>
</feature>
<evidence type="ECO:0000259" key="8">
    <source>
        <dbReference type="Pfam" id="PF02771"/>
    </source>
</evidence>
<comment type="caution">
    <text evidence="10">The sequence shown here is derived from an EMBL/GenBank/DDBJ whole genome shotgun (WGS) entry which is preliminary data.</text>
</comment>
<dbReference type="Gene3D" id="1.10.540.10">
    <property type="entry name" value="Acyl-CoA dehydrogenase/oxidase, N-terminal domain"/>
    <property type="match status" value="1"/>
</dbReference>
<evidence type="ECO:0000313" key="10">
    <source>
        <dbReference type="EMBL" id="NRF71337.1"/>
    </source>
</evidence>
<accession>A0ABX2ERS2</accession>
<dbReference type="Pfam" id="PF12806">
    <property type="entry name" value="Acyl-CoA_dh_C"/>
    <property type="match status" value="1"/>
</dbReference>
<dbReference type="InterPro" id="IPR052166">
    <property type="entry name" value="Diverse_Acyl-CoA_DH"/>
</dbReference>
<dbReference type="SUPFAM" id="SSF47203">
    <property type="entry name" value="Acyl-CoA dehydrogenase C-terminal domain-like"/>
    <property type="match status" value="1"/>
</dbReference>
<dbReference type="InterPro" id="IPR025878">
    <property type="entry name" value="Acyl-CoA_dh-like_C_dom"/>
</dbReference>
<dbReference type="RefSeq" id="WP_173132304.1">
    <property type="nucleotide sequence ID" value="NZ_JABRWJ010000011.1"/>
</dbReference>
<comment type="similarity">
    <text evidence="2">Belongs to the acyl-CoA dehydrogenase family.</text>
</comment>
<dbReference type="InterPro" id="IPR013786">
    <property type="entry name" value="AcylCoA_DH/ox_N"/>
</dbReference>
<evidence type="ECO:0000259" key="6">
    <source>
        <dbReference type="Pfam" id="PF00441"/>
    </source>
</evidence>
<dbReference type="SUPFAM" id="SSF56645">
    <property type="entry name" value="Acyl-CoA dehydrogenase NM domain-like"/>
    <property type="match status" value="1"/>
</dbReference>
<evidence type="ECO:0000256" key="2">
    <source>
        <dbReference type="ARBA" id="ARBA00009347"/>
    </source>
</evidence>
<dbReference type="Pfam" id="PF02771">
    <property type="entry name" value="Acyl-CoA_dh_N"/>
    <property type="match status" value="1"/>
</dbReference>
<dbReference type="InterPro" id="IPR009075">
    <property type="entry name" value="AcylCo_DH/oxidase_C"/>
</dbReference>
<comment type="cofactor">
    <cofactor evidence="1">
        <name>FAD</name>
        <dbReference type="ChEBI" id="CHEBI:57692"/>
    </cofactor>
</comment>